<dbReference type="Gene3D" id="2.30.40.10">
    <property type="entry name" value="Urease, subunit C, domain 1"/>
    <property type="match status" value="1"/>
</dbReference>
<dbReference type="EC" id="3.5.2.5" evidence="2"/>
<reference evidence="2" key="1">
    <citation type="journal article" date="2022" name="Int. J. Syst. Evol. Microbiol.">
        <title>Pseudomonas aegrilactucae sp. nov. and Pseudomonas morbosilactucae sp. nov., pathogens causing bacterial rot of lettuce in Japan.</title>
        <authorList>
            <person name="Sawada H."/>
            <person name="Fujikawa T."/>
            <person name="Satou M."/>
        </authorList>
    </citation>
    <scope>NUCLEOTIDE SEQUENCE</scope>
    <source>
        <strain evidence="2">0166_1</strain>
    </source>
</reference>
<accession>A0A9E6XV04</accession>
<organism evidence="2 3">
    <name type="scientific">Capillimicrobium parvum</name>
    <dbReference type="NCBI Taxonomy" id="2884022"/>
    <lineage>
        <taxon>Bacteria</taxon>
        <taxon>Bacillati</taxon>
        <taxon>Actinomycetota</taxon>
        <taxon>Thermoleophilia</taxon>
        <taxon>Solirubrobacterales</taxon>
        <taxon>Capillimicrobiaceae</taxon>
        <taxon>Capillimicrobium</taxon>
    </lineage>
</organism>
<dbReference type="EMBL" id="CP087164">
    <property type="protein sequence ID" value="UGS34282.1"/>
    <property type="molecule type" value="Genomic_DNA"/>
</dbReference>
<sequence length="449" mass="48251">MSADLLLRGDVVLEDRIVAGGGVAVADGRIAAILEAGDELPEAAAVHDLRGRYLMPGVVDTHVHAGSFETEDLASTTASAAFGGVTTIVDMPYDRTRPVMGAERLAEKIEQVRAQAIVDVGLYGTMPKVDGVPVLRELVDGGVCAFKFSLYEYDAHRFPRIADGDLLAAFETLAGTGVPIVLHNELQEVVEHRLAGLLDGRDDDALAHGESHPPVSETAASAKALDFAYWTGARLHLAHCTHPHTFRLIEFYRQLGAAVSGETCVHYLLLSEGDVARLGAIAKVNPPIRDEAAHEQLWTLLREGRIATVSTDHAPWPIETKQRPILRASAGMPGLETFLAGMVTAGLRRGFPLPELLGFLTWRPAEVFGLADRKGRLAVGLDADVAVFDARSPWTFHAADAPSAADWSAFDGWSFAGRVEATYVRGQRVLADRQVVGAPGGGRWLRRGA</sequence>
<dbReference type="Gene3D" id="3.20.20.140">
    <property type="entry name" value="Metal-dependent hydrolases"/>
    <property type="match status" value="1"/>
</dbReference>
<dbReference type="PANTHER" id="PTHR43668">
    <property type="entry name" value="ALLANTOINASE"/>
    <property type="match status" value="1"/>
</dbReference>
<dbReference type="PANTHER" id="PTHR43668:SF2">
    <property type="entry name" value="ALLANTOINASE"/>
    <property type="match status" value="1"/>
</dbReference>
<name>A0A9E6XV04_9ACTN</name>
<dbReference type="GO" id="GO:0004038">
    <property type="term" value="F:allantoinase activity"/>
    <property type="evidence" value="ECO:0007669"/>
    <property type="project" value="UniProtKB-EC"/>
</dbReference>
<dbReference type="Pfam" id="PF01979">
    <property type="entry name" value="Amidohydro_1"/>
    <property type="match status" value="1"/>
</dbReference>
<dbReference type="InterPro" id="IPR006680">
    <property type="entry name" value="Amidohydro-rel"/>
</dbReference>
<evidence type="ECO:0000313" key="2">
    <source>
        <dbReference type="EMBL" id="UGS34282.1"/>
    </source>
</evidence>
<dbReference type="SUPFAM" id="SSF51338">
    <property type="entry name" value="Composite domain of metallo-dependent hydrolases"/>
    <property type="match status" value="1"/>
</dbReference>
<dbReference type="GO" id="GO:0006145">
    <property type="term" value="P:purine nucleobase catabolic process"/>
    <property type="evidence" value="ECO:0007669"/>
    <property type="project" value="TreeGrafter"/>
</dbReference>
<dbReference type="GO" id="GO:0005737">
    <property type="term" value="C:cytoplasm"/>
    <property type="evidence" value="ECO:0007669"/>
    <property type="project" value="TreeGrafter"/>
</dbReference>
<gene>
    <name evidence="2" type="primary">allB</name>
    <name evidence="2" type="ORF">DSM104329_00658</name>
</gene>
<dbReference type="Proteomes" id="UP001162834">
    <property type="component" value="Chromosome"/>
</dbReference>
<evidence type="ECO:0000313" key="3">
    <source>
        <dbReference type="Proteomes" id="UP001162834"/>
    </source>
</evidence>
<dbReference type="RefSeq" id="WP_326924475.1">
    <property type="nucleotide sequence ID" value="NZ_CP087164.1"/>
</dbReference>
<evidence type="ECO:0000259" key="1">
    <source>
        <dbReference type="Pfam" id="PF01979"/>
    </source>
</evidence>
<dbReference type="InterPro" id="IPR011059">
    <property type="entry name" value="Metal-dep_hydrolase_composite"/>
</dbReference>
<keyword evidence="2" id="KW-0378">Hydrolase</keyword>
<dbReference type="InterPro" id="IPR032466">
    <property type="entry name" value="Metal_Hydrolase"/>
</dbReference>
<proteinExistence type="predicted"/>
<keyword evidence="3" id="KW-1185">Reference proteome</keyword>
<dbReference type="KEGG" id="sbae:DSM104329_00658"/>
<feature type="domain" description="Amidohydrolase-related" evidence="1">
    <location>
        <begin position="53"/>
        <end position="429"/>
    </location>
</feature>
<protein>
    <submittedName>
        <fullName evidence="2">Allantoinase</fullName>
        <ecNumber evidence="2">3.5.2.5</ecNumber>
    </submittedName>
</protein>
<dbReference type="InterPro" id="IPR050138">
    <property type="entry name" value="DHOase/Allantoinase_Hydrolase"/>
</dbReference>
<dbReference type="AlphaFoldDB" id="A0A9E6XV04"/>
<dbReference type="SUPFAM" id="SSF51556">
    <property type="entry name" value="Metallo-dependent hydrolases"/>
    <property type="match status" value="1"/>
</dbReference>